<feature type="domain" description="Peptidase S1" evidence="2">
    <location>
        <begin position="75"/>
        <end position="214"/>
    </location>
</feature>
<dbReference type="CDD" id="cd21112">
    <property type="entry name" value="alphaLP-like"/>
    <property type="match status" value="1"/>
</dbReference>
<dbReference type="PROSITE" id="PS00134">
    <property type="entry name" value="TRYPSIN_HIS"/>
    <property type="match status" value="1"/>
</dbReference>
<protein>
    <submittedName>
        <fullName evidence="3">S1 family peptidase</fullName>
    </submittedName>
</protein>
<dbReference type="AlphaFoldDB" id="A0AAW6LU93"/>
<dbReference type="GO" id="GO:0006508">
    <property type="term" value="P:proteolysis"/>
    <property type="evidence" value="ECO:0007669"/>
    <property type="project" value="InterPro"/>
</dbReference>
<dbReference type="InterPro" id="IPR043504">
    <property type="entry name" value="Peptidase_S1_PA_chymotrypsin"/>
</dbReference>
<dbReference type="GO" id="GO:0004252">
    <property type="term" value="F:serine-type endopeptidase activity"/>
    <property type="evidence" value="ECO:0007669"/>
    <property type="project" value="InterPro"/>
</dbReference>
<gene>
    <name evidence="3" type="ORF">PXH69_28690</name>
</gene>
<evidence type="ECO:0000313" key="3">
    <source>
        <dbReference type="EMBL" id="MDE8648955.1"/>
    </source>
</evidence>
<evidence type="ECO:0000259" key="2">
    <source>
        <dbReference type="Pfam" id="PF00089"/>
    </source>
</evidence>
<comment type="caution">
    <text evidence="3">The sequence shown here is derived from an EMBL/GenBank/DDBJ whole genome shotgun (WGS) entry which is preliminary data.</text>
</comment>
<dbReference type="InterPro" id="IPR009003">
    <property type="entry name" value="Peptidase_S1_PA"/>
</dbReference>
<dbReference type="PROSITE" id="PS00135">
    <property type="entry name" value="TRYPSIN_SER"/>
    <property type="match status" value="1"/>
</dbReference>
<dbReference type="RefSeq" id="WP_275232676.1">
    <property type="nucleotide sequence ID" value="NZ_JARDXE010000023.1"/>
</dbReference>
<proteinExistence type="predicted"/>
<dbReference type="Proteomes" id="UP001217325">
    <property type="component" value="Unassembled WGS sequence"/>
</dbReference>
<dbReference type="EMBL" id="JARDXE010000023">
    <property type="protein sequence ID" value="MDE8648955.1"/>
    <property type="molecule type" value="Genomic_DNA"/>
</dbReference>
<dbReference type="InterPro" id="IPR001254">
    <property type="entry name" value="Trypsin_dom"/>
</dbReference>
<accession>A0AAW6LU93</accession>
<dbReference type="InterPro" id="IPR018114">
    <property type="entry name" value="TRYPSIN_HIS"/>
</dbReference>
<dbReference type="SUPFAM" id="SSF50494">
    <property type="entry name" value="Trypsin-like serine proteases"/>
    <property type="match status" value="1"/>
</dbReference>
<feature type="chain" id="PRO_5043364096" evidence="1">
    <location>
        <begin position="22"/>
        <end position="235"/>
    </location>
</feature>
<dbReference type="Pfam" id="PF00089">
    <property type="entry name" value="Trypsin"/>
    <property type="match status" value="1"/>
</dbReference>
<dbReference type="Gene3D" id="2.40.10.10">
    <property type="entry name" value="Trypsin-like serine proteases"/>
    <property type="match status" value="2"/>
</dbReference>
<evidence type="ECO:0000313" key="4">
    <source>
        <dbReference type="Proteomes" id="UP001217325"/>
    </source>
</evidence>
<feature type="signal peptide" evidence="1">
    <location>
        <begin position="1"/>
        <end position="21"/>
    </location>
</feature>
<keyword evidence="1" id="KW-0732">Signal</keyword>
<evidence type="ECO:0000256" key="1">
    <source>
        <dbReference type="SAM" id="SignalP"/>
    </source>
</evidence>
<name>A0AAW6LU93_RHOSG</name>
<sequence>MSRTLKAAVAAAVLASIGTMAGIAGGGVASAAPTVALGGGSGIVLPDTDRANPHVSGLCTLTAVGYDNAGSLVGLTAGHCGVPGDRVVAEYDEGAGVVGRFRYSSPVTDIAVIDLDDPMVTPLRTVGGTTINGIGAAPAPGTIVCKEGRKTGTTCGVTWGYDQVYGEIVEHACSMHGDSGGPVVVGDRLVGVVSNGFRPGCFDPGPPPFHAPINAADINIGIADVNAHGGGFRLF</sequence>
<dbReference type="InterPro" id="IPR033116">
    <property type="entry name" value="TRYPSIN_SER"/>
</dbReference>
<organism evidence="3 4">
    <name type="scientific">Rhodococcus qingshengii</name>
    <dbReference type="NCBI Taxonomy" id="334542"/>
    <lineage>
        <taxon>Bacteria</taxon>
        <taxon>Bacillati</taxon>
        <taxon>Actinomycetota</taxon>
        <taxon>Actinomycetes</taxon>
        <taxon>Mycobacteriales</taxon>
        <taxon>Nocardiaceae</taxon>
        <taxon>Rhodococcus</taxon>
        <taxon>Rhodococcus erythropolis group</taxon>
    </lineage>
</organism>
<reference evidence="3" key="1">
    <citation type="submission" date="2023-02" db="EMBL/GenBank/DDBJ databases">
        <title>A novel hydrolase synthesized by Rhodococcus erythropolis HQ is responsible for the detoxification of Zearalenone.</title>
        <authorList>
            <person name="Hu J."/>
            <person name="Xu J."/>
        </authorList>
    </citation>
    <scope>NUCLEOTIDE SEQUENCE</scope>
    <source>
        <strain evidence="3">HQ</strain>
    </source>
</reference>